<keyword evidence="8" id="KW-1133">Transmembrane helix</keyword>
<keyword evidence="5" id="KW-0997">Cell inner membrane</keyword>
<keyword evidence="4" id="KW-1003">Cell membrane</keyword>
<keyword evidence="10" id="KW-0732">Signal</keyword>
<dbReference type="EMBL" id="JAUKNN010000069">
    <property type="protein sequence ID" value="MDN8671476.1"/>
    <property type="molecule type" value="Genomic_DNA"/>
</dbReference>
<keyword evidence="7" id="KW-0653">Protein transport</keyword>
<comment type="subcellular location">
    <subcellularLocation>
        <location evidence="1">Cell inner membrane</location>
        <topology evidence="1">Single-pass membrane protein</topology>
        <orientation evidence="1">Periplasmic side</orientation>
    </subcellularLocation>
</comment>
<evidence type="ECO:0000259" key="11">
    <source>
        <dbReference type="PROSITE" id="PS52015"/>
    </source>
</evidence>
<evidence type="ECO:0000256" key="9">
    <source>
        <dbReference type="ARBA" id="ARBA00023136"/>
    </source>
</evidence>
<gene>
    <name evidence="12" type="ORF">Q0S36_19205</name>
</gene>
<evidence type="ECO:0000256" key="10">
    <source>
        <dbReference type="SAM" id="SignalP"/>
    </source>
</evidence>
<evidence type="ECO:0000313" key="12">
    <source>
        <dbReference type="EMBL" id="MDN8671476.1"/>
    </source>
</evidence>
<feature type="signal peptide" evidence="10">
    <location>
        <begin position="1"/>
        <end position="24"/>
    </location>
</feature>
<name>A0ABT8QIY5_9GAMM</name>
<reference evidence="12" key="1">
    <citation type="submission" date="2023-07" db="EMBL/GenBank/DDBJ databases">
        <title>Stenotrophomonas isolates from soil.</title>
        <authorList>
            <person name="Sharma V."/>
            <person name="Zur-Pinska J."/>
            <person name="Hay A.G."/>
        </authorList>
    </citation>
    <scope>NUCLEOTIDE SEQUENCE</scope>
    <source>
        <strain evidence="12">C2</strain>
    </source>
</reference>
<keyword evidence="6" id="KW-0812">Transmembrane</keyword>
<dbReference type="PANTHER" id="PTHR33446:SF2">
    <property type="entry name" value="PROTEIN TONB"/>
    <property type="match status" value="1"/>
</dbReference>
<evidence type="ECO:0000256" key="2">
    <source>
        <dbReference type="ARBA" id="ARBA00006555"/>
    </source>
</evidence>
<dbReference type="Pfam" id="PF03544">
    <property type="entry name" value="TonB_C"/>
    <property type="match status" value="1"/>
</dbReference>
<protein>
    <submittedName>
        <fullName evidence="12">TonB family protein</fullName>
    </submittedName>
</protein>
<evidence type="ECO:0000256" key="8">
    <source>
        <dbReference type="ARBA" id="ARBA00022989"/>
    </source>
</evidence>
<dbReference type="InterPro" id="IPR037682">
    <property type="entry name" value="TonB_C"/>
</dbReference>
<evidence type="ECO:0000256" key="6">
    <source>
        <dbReference type="ARBA" id="ARBA00022692"/>
    </source>
</evidence>
<keyword evidence="13" id="KW-1185">Reference proteome</keyword>
<organism evidence="12 13">
    <name type="scientific">Stenotrophomonas indicatrix</name>
    <dbReference type="NCBI Taxonomy" id="2045451"/>
    <lineage>
        <taxon>Bacteria</taxon>
        <taxon>Pseudomonadati</taxon>
        <taxon>Pseudomonadota</taxon>
        <taxon>Gammaproteobacteria</taxon>
        <taxon>Lysobacterales</taxon>
        <taxon>Lysobacteraceae</taxon>
        <taxon>Stenotrophomonas</taxon>
    </lineage>
</organism>
<feature type="domain" description="TonB C-terminal" evidence="11">
    <location>
        <begin position="117"/>
        <end position="209"/>
    </location>
</feature>
<dbReference type="RefSeq" id="WP_157804321.1">
    <property type="nucleotide sequence ID" value="NZ_JAUKNN010000069.1"/>
</dbReference>
<proteinExistence type="inferred from homology"/>
<evidence type="ECO:0000256" key="4">
    <source>
        <dbReference type="ARBA" id="ARBA00022475"/>
    </source>
</evidence>
<keyword evidence="9" id="KW-0472">Membrane</keyword>
<keyword evidence="3" id="KW-0813">Transport</keyword>
<evidence type="ECO:0000256" key="3">
    <source>
        <dbReference type="ARBA" id="ARBA00022448"/>
    </source>
</evidence>
<dbReference type="InterPro" id="IPR051045">
    <property type="entry name" value="TonB-dependent_transducer"/>
</dbReference>
<evidence type="ECO:0000256" key="1">
    <source>
        <dbReference type="ARBA" id="ARBA00004383"/>
    </source>
</evidence>
<evidence type="ECO:0000313" key="13">
    <source>
        <dbReference type="Proteomes" id="UP001174315"/>
    </source>
</evidence>
<evidence type="ECO:0000256" key="5">
    <source>
        <dbReference type="ARBA" id="ARBA00022519"/>
    </source>
</evidence>
<dbReference type="NCBIfam" id="TIGR01352">
    <property type="entry name" value="tonB_Cterm"/>
    <property type="match status" value="1"/>
</dbReference>
<sequence>MTIRRWMPLAVALGALLGSAESSAQRYDANAACGGLSNAASIQDVGVSSMEARAQQGRCTLHVVAADAEALVRQQRMLEAVSMAVCKAAAEPQPSAQPLSLVLRFPARCPLSSKATLFPAASGNWRREFPEYPSAAVRDGLQGKVQLKALVNGDGRIVAAVVRVSSGHAVLDAAAAKGLRLWAMQRDAQQPALPAMSVMDVPVTFALNE</sequence>
<dbReference type="PROSITE" id="PS52015">
    <property type="entry name" value="TONB_CTD"/>
    <property type="match status" value="1"/>
</dbReference>
<dbReference type="Proteomes" id="UP001174315">
    <property type="component" value="Unassembled WGS sequence"/>
</dbReference>
<accession>A0ABT8QIY5</accession>
<comment type="similarity">
    <text evidence="2">Belongs to the TonB family.</text>
</comment>
<dbReference type="InterPro" id="IPR006260">
    <property type="entry name" value="TonB/TolA_C"/>
</dbReference>
<dbReference type="PANTHER" id="PTHR33446">
    <property type="entry name" value="PROTEIN TONB-RELATED"/>
    <property type="match status" value="1"/>
</dbReference>
<comment type="caution">
    <text evidence="12">The sequence shown here is derived from an EMBL/GenBank/DDBJ whole genome shotgun (WGS) entry which is preliminary data.</text>
</comment>
<dbReference type="Gene3D" id="3.30.1150.10">
    <property type="match status" value="1"/>
</dbReference>
<dbReference type="SUPFAM" id="SSF74653">
    <property type="entry name" value="TolA/TonB C-terminal domain"/>
    <property type="match status" value="1"/>
</dbReference>
<feature type="chain" id="PRO_5046549017" evidence="10">
    <location>
        <begin position="25"/>
        <end position="209"/>
    </location>
</feature>
<evidence type="ECO:0000256" key="7">
    <source>
        <dbReference type="ARBA" id="ARBA00022927"/>
    </source>
</evidence>